<name>A0AAE1AT16_9GAST</name>
<keyword evidence="2" id="KW-1185">Reference proteome</keyword>
<proteinExistence type="predicted"/>
<protein>
    <submittedName>
        <fullName evidence="1">Uncharacterized protein</fullName>
    </submittedName>
</protein>
<dbReference type="AlphaFoldDB" id="A0AAE1AT16"/>
<dbReference type="EMBL" id="JAWDGP010001258">
    <property type="protein sequence ID" value="KAK3793338.1"/>
    <property type="molecule type" value="Genomic_DNA"/>
</dbReference>
<gene>
    <name evidence="1" type="ORF">RRG08_011959</name>
</gene>
<evidence type="ECO:0000313" key="1">
    <source>
        <dbReference type="EMBL" id="KAK3793338.1"/>
    </source>
</evidence>
<reference evidence="1" key="1">
    <citation type="journal article" date="2023" name="G3 (Bethesda)">
        <title>A reference genome for the long-term kleptoplast-retaining sea slug Elysia crispata morphotype clarki.</title>
        <authorList>
            <person name="Eastman K.E."/>
            <person name="Pendleton A.L."/>
            <person name="Shaikh M.A."/>
            <person name="Suttiyut T."/>
            <person name="Ogas R."/>
            <person name="Tomko P."/>
            <person name="Gavelis G."/>
            <person name="Widhalm J.R."/>
            <person name="Wisecaver J.H."/>
        </authorList>
    </citation>
    <scope>NUCLEOTIDE SEQUENCE</scope>
    <source>
        <strain evidence="1">ECLA1</strain>
    </source>
</reference>
<sequence>MYLYSWEKIHLVSRVRVKTAAVRRGELRRFSSRSSAARCSWILLVIFDEQIFLIKFASPSRATAALWKAKAITQTAS</sequence>
<evidence type="ECO:0000313" key="2">
    <source>
        <dbReference type="Proteomes" id="UP001283361"/>
    </source>
</evidence>
<comment type="caution">
    <text evidence="1">The sequence shown here is derived from an EMBL/GenBank/DDBJ whole genome shotgun (WGS) entry which is preliminary data.</text>
</comment>
<accession>A0AAE1AT16</accession>
<organism evidence="1 2">
    <name type="scientific">Elysia crispata</name>
    <name type="common">lettuce slug</name>
    <dbReference type="NCBI Taxonomy" id="231223"/>
    <lineage>
        <taxon>Eukaryota</taxon>
        <taxon>Metazoa</taxon>
        <taxon>Spiralia</taxon>
        <taxon>Lophotrochozoa</taxon>
        <taxon>Mollusca</taxon>
        <taxon>Gastropoda</taxon>
        <taxon>Heterobranchia</taxon>
        <taxon>Euthyneura</taxon>
        <taxon>Panpulmonata</taxon>
        <taxon>Sacoglossa</taxon>
        <taxon>Placobranchoidea</taxon>
        <taxon>Plakobranchidae</taxon>
        <taxon>Elysia</taxon>
    </lineage>
</organism>
<dbReference type="Proteomes" id="UP001283361">
    <property type="component" value="Unassembled WGS sequence"/>
</dbReference>